<keyword evidence="1" id="KW-0805">Transcription regulation</keyword>
<protein>
    <submittedName>
        <fullName evidence="6">Transcriptional regulator, Crp/Fnr family</fullName>
    </submittedName>
</protein>
<dbReference type="Gene3D" id="2.60.120.10">
    <property type="entry name" value="Jelly Rolls"/>
    <property type="match status" value="1"/>
</dbReference>
<dbReference type="FunFam" id="1.10.10.10:FF:000028">
    <property type="entry name" value="Fumarate/nitrate reduction transcriptional regulator Fnr"/>
    <property type="match status" value="1"/>
</dbReference>
<evidence type="ECO:0000256" key="3">
    <source>
        <dbReference type="ARBA" id="ARBA00023163"/>
    </source>
</evidence>
<dbReference type="InterPro" id="IPR018490">
    <property type="entry name" value="cNMP-bd_dom_sf"/>
</dbReference>
<accession>A0A3B1B5D0</accession>
<dbReference type="GO" id="GO:0003677">
    <property type="term" value="F:DNA binding"/>
    <property type="evidence" value="ECO:0007669"/>
    <property type="project" value="UniProtKB-KW"/>
</dbReference>
<dbReference type="InterPro" id="IPR012318">
    <property type="entry name" value="HTH_CRP"/>
</dbReference>
<dbReference type="InterPro" id="IPR036388">
    <property type="entry name" value="WH-like_DNA-bd_sf"/>
</dbReference>
<dbReference type="InterPro" id="IPR000595">
    <property type="entry name" value="cNMP-bd_dom"/>
</dbReference>
<dbReference type="SMART" id="SM00100">
    <property type="entry name" value="cNMP"/>
    <property type="match status" value="1"/>
</dbReference>
<dbReference type="Gene3D" id="1.10.10.10">
    <property type="entry name" value="Winged helix-like DNA-binding domain superfamily/Winged helix DNA-binding domain"/>
    <property type="match status" value="1"/>
</dbReference>
<name>A0A3B1B5D0_9ZZZZ</name>
<evidence type="ECO:0000256" key="2">
    <source>
        <dbReference type="ARBA" id="ARBA00023125"/>
    </source>
</evidence>
<evidence type="ECO:0000259" key="5">
    <source>
        <dbReference type="PROSITE" id="PS51063"/>
    </source>
</evidence>
<dbReference type="CDD" id="cd00038">
    <property type="entry name" value="CAP_ED"/>
    <property type="match status" value="1"/>
</dbReference>
<dbReference type="GO" id="GO:0005829">
    <property type="term" value="C:cytosol"/>
    <property type="evidence" value="ECO:0007669"/>
    <property type="project" value="TreeGrafter"/>
</dbReference>
<dbReference type="InterPro" id="IPR014710">
    <property type="entry name" value="RmlC-like_jellyroll"/>
</dbReference>
<dbReference type="PANTHER" id="PTHR24567:SF75">
    <property type="entry name" value="FUMARATE AND NITRATE REDUCTION REGULATORY PROTEIN"/>
    <property type="match status" value="1"/>
</dbReference>
<dbReference type="Pfam" id="PF00027">
    <property type="entry name" value="cNMP_binding"/>
    <property type="match status" value="1"/>
</dbReference>
<proteinExistence type="predicted"/>
<dbReference type="CDD" id="cd00092">
    <property type="entry name" value="HTH_CRP"/>
    <property type="match status" value="1"/>
</dbReference>
<dbReference type="PANTHER" id="PTHR24567">
    <property type="entry name" value="CRP FAMILY TRANSCRIPTIONAL REGULATORY PROTEIN"/>
    <property type="match status" value="1"/>
</dbReference>
<gene>
    <name evidence="6" type="ORF">MNBD_ALPHA03-24</name>
</gene>
<dbReference type="InterPro" id="IPR036390">
    <property type="entry name" value="WH_DNA-bd_sf"/>
</dbReference>
<dbReference type="PRINTS" id="PR00034">
    <property type="entry name" value="HTHCRP"/>
</dbReference>
<dbReference type="PROSITE" id="PS50042">
    <property type="entry name" value="CNMP_BINDING_3"/>
    <property type="match status" value="1"/>
</dbReference>
<organism evidence="6">
    <name type="scientific">hydrothermal vent metagenome</name>
    <dbReference type="NCBI Taxonomy" id="652676"/>
    <lineage>
        <taxon>unclassified sequences</taxon>
        <taxon>metagenomes</taxon>
        <taxon>ecological metagenomes</taxon>
    </lineage>
</organism>
<feature type="domain" description="Cyclic nucleotide-binding" evidence="4">
    <location>
        <begin position="38"/>
        <end position="108"/>
    </location>
</feature>
<keyword evidence="2" id="KW-0238">DNA-binding</keyword>
<evidence type="ECO:0000313" key="6">
    <source>
        <dbReference type="EMBL" id="VAX05480.1"/>
    </source>
</evidence>
<sequence length="265" mass="29823">MRLTPIHSPDPQIENAHSKAYNHLDQKICQGCASKHTSLCNVMDNDDLDILSRLSSDIHKKAKQIICTEGDNAKYLYNIRSGAVRISKMLPDGRRQITGFLFTGDFFGLSCGAQHSYTAEAITPVEICRFPRKKIIELFQKFPNLNERVFDMTRTELNSTHAQMLLLGRKTAKEKLCSFLLTMRKKTSLLAKKSKDEIGLPMNRSDIADYLGLTIETVSRQFTNLNKLGLIKLDGADKVSLKNIERLSTMAEGGRILSPKAYKTP</sequence>
<dbReference type="Pfam" id="PF13545">
    <property type="entry name" value="HTH_Crp_2"/>
    <property type="match status" value="1"/>
</dbReference>
<keyword evidence="3" id="KW-0804">Transcription</keyword>
<evidence type="ECO:0000259" key="4">
    <source>
        <dbReference type="PROSITE" id="PS50042"/>
    </source>
</evidence>
<dbReference type="InterPro" id="IPR050397">
    <property type="entry name" value="Env_Response_Regulators"/>
</dbReference>
<feature type="domain" description="HTH crp-type" evidence="5">
    <location>
        <begin position="170"/>
        <end position="245"/>
    </location>
</feature>
<evidence type="ECO:0000256" key="1">
    <source>
        <dbReference type="ARBA" id="ARBA00023015"/>
    </source>
</evidence>
<dbReference type="GO" id="GO:0003700">
    <property type="term" value="F:DNA-binding transcription factor activity"/>
    <property type="evidence" value="ECO:0007669"/>
    <property type="project" value="TreeGrafter"/>
</dbReference>
<dbReference type="AlphaFoldDB" id="A0A3B1B5D0"/>
<dbReference type="SUPFAM" id="SSF46785">
    <property type="entry name" value="Winged helix' DNA-binding domain"/>
    <property type="match status" value="1"/>
</dbReference>
<dbReference type="SMART" id="SM00419">
    <property type="entry name" value="HTH_CRP"/>
    <property type="match status" value="1"/>
</dbReference>
<dbReference type="PROSITE" id="PS51063">
    <property type="entry name" value="HTH_CRP_2"/>
    <property type="match status" value="1"/>
</dbReference>
<dbReference type="SUPFAM" id="SSF51206">
    <property type="entry name" value="cAMP-binding domain-like"/>
    <property type="match status" value="1"/>
</dbReference>
<dbReference type="EMBL" id="UOFW01000139">
    <property type="protein sequence ID" value="VAX05480.1"/>
    <property type="molecule type" value="Genomic_DNA"/>
</dbReference>
<reference evidence="6" key="1">
    <citation type="submission" date="2018-06" db="EMBL/GenBank/DDBJ databases">
        <authorList>
            <person name="Zhirakovskaya E."/>
        </authorList>
    </citation>
    <scope>NUCLEOTIDE SEQUENCE</scope>
</reference>